<keyword evidence="4" id="KW-1185">Reference proteome</keyword>
<dbReference type="InterPro" id="IPR046229">
    <property type="entry name" value="TnpC-like"/>
</dbReference>
<reference evidence="3" key="1">
    <citation type="submission" date="2019-02" db="EMBL/GenBank/DDBJ databases">
        <title>Draft genome of the type strain Pelomonas aquatica CCUG 52575T.</title>
        <authorList>
            <person name="Gomila M."/>
            <person name="Lalucat J."/>
        </authorList>
    </citation>
    <scope>NUCLEOTIDE SEQUENCE</scope>
    <source>
        <strain evidence="3">CCUG 52575</strain>
    </source>
</reference>
<dbReference type="Pfam" id="PF19776">
    <property type="entry name" value="DUF6262"/>
    <property type="match status" value="1"/>
</dbReference>
<evidence type="ECO:0000256" key="2">
    <source>
        <dbReference type="SAM" id="MobiDB-lite"/>
    </source>
</evidence>
<name>A0A9X4LK29_9BURK</name>
<evidence type="ECO:0000313" key="3">
    <source>
        <dbReference type="EMBL" id="MDG0861533.1"/>
    </source>
</evidence>
<dbReference type="Proteomes" id="UP001152766">
    <property type="component" value="Unassembled WGS sequence"/>
</dbReference>
<keyword evidence="1" id="KW-0175">Coiled coil</keyword>
<protein>
    <recommendedName>
        <fullName evidence="5">Transposase</fullName>
    </recommendedName>
</protein>
<comment type="caution">
    <text evidence="3">The sequence shown here is derived from an EMBL/GenBank/DDBJ whole genome shotgun (WGS) entry which is preliminary data.</text>
</comment>
<feature type="coiled-coil region" evidence="1">
    <location>
        <begin position="98"/>
        <end position="132"/>
    </location>
</feature>
<organism evidence="3 4">
    <name type="scientific">Pelomonas aquatica</name>
    <dbReference type="NCBI Taxonomy" id="431058"/>
    <lineage>
        <taxon>Bacteria</taxon>
        <taxon>Pseudomonadati</taxon>
        <taxon>Pseudomonadota</taxon>
        <taxon>Betaproteobacteria</taxon>
        <taxon>Burkholderiales</taxon>
        <taxon>Sphaerotilaceae</taxon>
        <taxon>Roseateles</taxon>
    </lineage>
</organism>
<accession>A0A9X4LK29</accession>
<evidence type="ECO:0000313" key="4">
    <source>
        <dbReference type="Proteomes" id="UP001152766"/>
    </source>
</evidence>
<dbReference type="AlphaFoldDB" id="A0A9X4LK29"/>
<dbReference type="EMBL" id="SGUG01000004">
    <property type="protein sequence ID" value="MDG0861533.1"/>
    <property type="molecule type" value="Genomic_DNA"/>
</dbReference>
<evidence type="ECO:0008006" key="5">
    <source>
        <dbReference type="Google" id="ProtNLM"/>
    </source>
</evidence>
<gene>
    <name evidence="3" type="ORF">EXJ73_03475</name>
</gene>
<feature type="region of interest" description="Disordered" evidence="2">
    <location>
        <begin position="65"/>
        <end position="94"/>
    </location>
</feature>
<evidence type="ECO:0000256" key="1">
    <source>
        <dbReference type="SAM" id="Coils"/>
    </source>
</evidence>
<dbReference type="RefSeq" id="WP_268149350.1">
    <property type="nucleotide sequence ID" value="NZ_JAPPUW010000006.1"/>
</dbReference>
<proteinExistence type="predicted"/>
<sequence length="153" mass="17075">MGSKNGKQIGQEHLATFEEYLLHGGQLPVAREGSLNLSELVRVTGIPKSSFYQNPKIEARLEEARHQQGLARAGERRRVEGDSPEGSSAEKPLAARATAQLERKLHRLEQQNAVLVAENSELRRQVKHLQLQLGREDMLIDSGRRIPAPAERS</sequence>